<dbReference type="EMBL" id="LDJM01000018">
    <property type="protein sequence ID" value="KRG77339.1"/>
    <property type="molecule type" value="Genomic_DNA"/>
</dbReference>
<evidence type="ECO:0000313" key="1">
    <source>
        <dbReference type="EMBL" id="KRG77339.1"/>
    </source>
</evidence>
<sequence length="251" mass="28667">MESPMLPIQIADSKNNRKMRTRRHVVSYVRTFLTTLVTLTGILLMTACGENSRISPPEPSLRSGNFPVVEPFAIDQGGSKHSVIFELPDARDNGILRPVFIGFRAVNAAGGTEEKFRNSQKVMDYLHEAPMPVRLKLWRIDEGEPKPIVLSDMHWDVPAKRASWHLHPDATFTHHSAASTDNRPLVDFGHYDLDRAYYIHGFARIIPPTPGRYRLEVESLESHPILIDLKRELPVLHYELLVSHYYQRGIE</sequence>
<gene>
    <name evidence="1" type="ORF">ABB30_07500</name>
</gene>
<evidence type="ECO:0008006" key="3">
    <source>
        <dbReference type="Google" id="ProtNLM"/>
    </source>
</evidence>
<dbReference type="Proteomes" id="UP000050956">
    <property type="component" value="Unassembled WGS sequence"/>
</dbReference>
<evidence type="ECO:0000313" key="2">
    <source>
        <dbReference type="Proteomes" id="UP000050956"/>
    </source>
</evidence>
<proteinExistence type="predicted"/>
<accession>A0A0R0D6R2</accession>
<keyword evidence="2" id="KW-1185">Reference proteome</keyword>
<dbReference type="PATRIC" id="fig|336566.3.peg.844"/>
<name>A0A0R0D6R2_9GAMM</name>
<protein>
    <recommendedName>
        <fullName evidence="3">DUF5625 domain-containing protein</fullName>
    </recommendedName>
</protein>
<comment type="caution">
    <text evidence="1">The sequence shown here is derived from an EMBL/GenBank/DDBJ whole genome shotgun (WGS) entry which is preliminary data.</text>
</comment>
<organism evidence="1 2">
    <name type="scientific">Stenotrophomonas ginsengisoli</name>
    <dbReference type="NCBI Taxonomy" id="336566"/>
    <lineage>
        <taxon>Bacteria</taxon>
        <taxon>Pseudomonadati</taxon>
        <taxon>Pseudomonadota</taxon>
        <taxon>Gammaproteobacteria</taxon>
        <taxon>Lysobacterales</taxon>
        <taxon>Lysobacteraceae</taxon>
        <taxon>Stenotrophomonas</taxon>
    </lineage>
</organism>
<reference evidence="1 2" key="1">
    <citation type="submission" date="2015-05" db="EMBL/GenBank/DDBJ databases">
        <title>Genome sequencing and analysis of members of genus Stenotrophomonas.</title>
        <authorList>
            <person name="Patil P.P."/>
            <person name="Midha S."/>
            <person name="Patil P.B."/>
        </authorList>
    </citation>
    <scope>NUCLEOTIDE SEQUENCE [LARGE SCALE GENOMIC DNA]</scope>
    <source>
        <strain evidence="1 2">DSM 24757</strain>
    </source>
</reference>
<dbReference type="AlphaFoldDB" id="A0A0R0D6R2"/>